<dbReference type="RefSeq" id="WP_323357627.1">
    <property type="nucleotide sequence ID" value="NZ_JAYGHY010000059.1"/>
</dbReference>
<evidence type="ECO:0000256" key="1">
    <source>
        <dbReference type="SAM" id="MobiDB-lite"/>
    </source>
</evidence>
<reference evidence="4 5" key="1">
    <citation type="submission" date="2023-12" db="EMBL/GenBank/DDBJ databases">
        <title>Baltic Sea Cyanobacteria.</title>
        <authorList>
            <person name="Delbaje E."/>
            <person name="Fewer D.P."/>
            <person name="Shishido T.K."/>
        </authorList>
    </citation>
    <scope>NUCLEOTIDE SEQUENCE [LARGE SCALE GENOMIC DNA]</scope>
    <source>
        <strain evidence="4 5">UHCC 0281</strain>
    </source>
</reference>
<sequence>MLGPDVPIVLLQHGGLDNLSGKTGLAMLRYRQGPIVAVVDPANPGADLGQLTGIDRAVPVVGSLAEALPFAPEVAVVGLAPSGGRLPEGMGADVAAALAAGLSLASGLHSRLGDDPALAALVQPGRWIWDLRREPPDLAVASGRAAGLPGRRLLGVGTDMSVGKMSACLELQAAARRRGRDARFVGTGQAGILISGAGVALDAVRIDYAAGAVEGAVLAAAAGAGPDTLVLIEGQGSLCHPGSSATLPLIRGSQPTDLVLVHRAGQRTVQRLDAFPLPPLGQLIAAVEALAALGRPVGCGPPPRVAAIALNTALLDGSAAAEALEATAAATGLPCADPVRQGGEALLDQLPGQKRSPTPKRRA</sequence>
<dbReference type="PANTHER" id="PTHR40690:SF1">
    <property type="entry name" value="DUF1611 DOMAIN-CONTAINING PROTEIN"/>
    <property type="match status" value="1"/>
</dbReference>
<feature type="region of interest" description="Disordered" evidence="1">
    <location>
        <begin position="342"/>
        <end position="363"/>
    </location>
</feature>
<accession>A0ABU5SYP8</accession>
<organism evidence="4 5">
    <name type="scientific">Cyanobium gracile UHCC 0281</name>
    <dbReference type="NCBI Taxonomy" id="3110309"/>
    <lineage>
        <taxon>Bacteria</taxon>
        <taxon>Bacillati</taxon>
        <taxon>Cyanobacteriota</taxon>
        <taxon>Cyanophyceae</taxon>
        <taxon>Synechococcales</taxon>
        <taxon>Prochlorococcaceae</taxon>
        <taxon>Cyanobium</taxon>
    </lineage>
</organism>
<dbReference type="PANTHER" id="PTHR40690">
    <property type="entry name" value="GLL3100 PROTEIN"/>
    <property type="match status" value="1"/>
</dbReference>
<dbReference type="EMBL" id="JAYGHY010000059">
    <property type="protein sequence ID" value="MEA5443648.1"/>
    <property type="molecule type" value="Genomic_DNA"/>
</dbReference>
<dbReference type="InterPro" id="IPR035402">
    <property type="entry name" value="DgcN-like_N"/>
</dbReference>
<dbReference type="Gene3D" id="3.40.50.300">
    <property type="entry name" value="P-loop containing nucleotide triphosphate hydrolases"/>
    <property type="match status" value="1"/>
</dbReference>
<feature type="domain" description="D-glutamate N-acetyltransferase-like C-terminal" evidence="2">
    <location>
        <begin position="140"/>
        <end position="347"/>
    </location>
</feature>
<feature type="domain" description="D-glutamate N-acetyltransferase-like N-terminal" evidence="3">
    <location>
        <begin position="43"/>
        <end position="133"/>
    </location>
</feature>
<evidence type="ECO:0000313" key="4">
    <source>
        <dbReference type="EMBL" id="MEA5443648.1"/>
    </source>
</evidence>
<evidence type="ECO:0000259" key="3">
    <source>
        <dbReference type="Pfam" id="PF17396"/>
    </source>
</evidence>
<dbReference type="Gene3D" id="3.40.50.720">
    <property type="entry name" value="NAD(P)-binding Rossmann-like Domain"/>
    <property type="match status" value="1"/>
</dbReference>
<name>A0ABU5SYP8_9CYAN</name>
<comment type="caution">
    <text evidence="4">The sequence shown here is derived from an EMBL/GenBank/DDBJ whole genome shotgun (WGS) entry which is preliminary data.</text>
</comment>
<protein>
    <submittedName>
        <fullName evidence="4">DUF1611 domain-containing protein</fullName>
    </submittedName>
</protein>
<keyword evidence="5" id="KW-1185">Reference proteome</keyword>
<dbReference type="Pfam" id="PF17396">
    <property type="entry name" value="DUF1611_N"/>
    <property type="match status" value="1"/>
</dbReference>
<proteinExistence type="predicted"/>
<dbReference type="PIRSF" id="PIRSF026760">
    <property type="entry name" value="UCP026760"/>
    <property type="match status" value="1"/>
</dbReference>
<dbReference type="Proteomes" id="UP001302329">
    <property type="component" value="Unassembled WGS sequence"/>
</dbReference>
<gene>
    <name evidence="4" type="ORF">VB739_13895</name>
</gene>
<evidence type="ECO:0000313" key="5">
    <source>
        <dbReference type="Proteomes" id="UP001302329"/>
    </source>
</evidence>
<dbReference type="InterPro" id="IPR027417">
    <property type="entry name" value="P-loop_NTPase"/>
</dbReference>
<dbReference type="InterPro" id="IPR035086">
    <property type="entry name" value="DgcN-like_C"/>
</dbReference>
<dbReference type="Pfam" id="PF07755">
    <property type="entry name" value="DUF1611"/>
    <property type="match status" value="1"/>
</dbReference>
<evidence type="ECO:0000259" key="2">
    <source>
        <dbReference type="Pfam" id="PF07755"/>
    </source>
</evidence>
<dbReference type="SUPFAM" id="SSF52540">
    <property type="entry name" value="P-loop containing nucleoside triphosphate hydrolases"/>
    <property type="match status" value="1"/>
</dbReference>
<dbReference type="InterPro" id="IPR011669">
    <property type="entry name" value="DgcN-like"/>
</dbReference>